<protein>
    <submittedName>
        <fullName evidence="1">Uncharacterized protein</fullName>
    </submittedName>
</protein>
<gene>
    <name evidence="1" type="ORF">HMPREF1544_08110</name>
</gene>
<dbReference type="Proteomes" id="UP000014254">
    <property type="component" value="Unassembled WGS sequence"/>
</dbReference>
<dbReference type="AlphaFoldDB" id="S2JR98"/>
<accession>S2JR98</accession>
<evidence type="ECO:0000313" key="1">
    <source>
        <dbReference type="EMBL" id="EPB85138.1"/>
    </source>
</evidence>
<evidence type="ECO:0000313" key="2">
    <source>
        <dbReference type="Proteomes" id="UP000014254"/>
    </source>
</evidence>
<proteinExistence type="predicted"/>
<reference evidence="2" key="1">
    <citation type="submission" date="2013-05" db="EMBL/GenBank/DDBJ databases">
        <title>The Genome sequence of Mucor circinelloides f. circinelloides 1006PhL.</title>
        <authorList>
            <consortium name="The Broad Institute Genomics Platform"/>
            <person name="Cuomo C."/>
            <person name="Earl A."/>
            <person name="Findley K."/>
            <person name="Lee S.C."/>
            <person name="Walker B."/>
            <person name="Young S."/>
            <person name="Zeng Q."/>
            <person name="Gargeya S."/>
            <person name="Fitzgerald M."/>
            <person name="Haas B."/>
            <person name="Abouelleil A."/>
            <person name="Allen A.W."/>
            <person name="Alvarado L."/>
            <person name="Arachchi H.M."/>
            <person name="Berlin A.M."/>
            <person name="Chapman S.B."/>
            <person name="Gainer-Dewar J."/>
            <person name="Goldberg J."/>
            <person name="Griggs A."/>
            <person name="Gujja S."/>
            <person name="Hansen M."/>
            <person name="Howarth C."/>
            <person name="Imamovic A."/>
            <person name="Ireland A."/>
            <person name="Larimer J."/>
            <person name="McCowan C."/>
            <person name="Murphy C."/>
            <person name="Pearson M."/>
            <person name="Poon T.W."/>
            <person name="Priest M."/>
            <person name="Roberts A."/>
            <person name="Saif S."/>
            <person name="Shea T."/>
            <person name="Sisk P."/>
            <person name="Sykes S."/>
            <person name="Wortman J."/>
            <person name="Nusbaum C."/>
            <person name="Birren B."/>
        </authorList>
    </citation>
    <scope>NUCLEOTIDE SEQUENCE [LARGE SCALE GENOMIC DNA]</scope>
    <source>
        <strain evidence="2">1006PhL</strain>
    </source>
</reference>
<organism evidence="1 2">
    <name type="scientific">Mucor circinelloides f. circinelloides (strain 1006PhL)</name>
    <name type="common">Mucormycosis agent</name>
    <name type="synonym">Calyptromyces circinelloides</name>
    <dbReference type="NCBI Taxonomy" id="1220926"/>
    <lineage>
        <taxon>Eukaryota</taxon>
        <taxon>Fungi</taxon>
        <taxon>Fungi incertae sedis</taxon>
        <taxon>Mucoromycota</taxon>
        <taxon>Mucoromycotina</taxon>
        <taxon>Mucoromycetes</taxon>
        <taxon>Mucorales</taxon>
        <taxon>Mucorineae</taxon>
        <taxon>Mucoraceae</taxon>
        <taxon>Mucor</taxon>
    </lineage>
</organism>
<sequence>MITILTGNPDVETSLIKVISHYCSSQVVRLSIMSLRGGHAEGTWVGGVTVHIRSAPDQQLNKTSLSDMVLTYDAGLVGFRLARALLTIPFDCNPAIIHLCTIGTPELDFLNYFFKFVRRNRLNINYVHPDTILTRCADQLLPLLQSENTFFSDEEFRVWNDSIVQQVVTWFIYGYNNDYQYKPLQFPQDTPKKYLQQPQLN</sequence>
<dbReference type="VEuPathDB" id="FungiDB:HMPREF1544_08110"/>
<keyword evidence="2" id="KW-1185">Reference proteome</keyword>
<dbReference type="OMA" id="INCIPIC"/>
<dbReference type="EMBL" id="KE124020">
    <property type="protein sequence ID" value="EPB85138.1"/>
    <property type="molecule type" value="Genomic_DNA"/>
</dbReference>
<dbReference type="InParanoid" id="S2JR98"/>
<dbReference type="OrthoDB" id="2264396at2759"/>
<name>S2JR98_MUCC1</name>